<keyword evidence="7" id="KW-1185">Reference proteome</keyword>
<keyword evidence="4" id="KW-0472">Membrane</keyword>
<organism evidence="6 7">
    <name type="scientific">Kangiella koreensis (strain DSM 16069 / JCM 12317 / KCTC 12182 / SW-125)</name>
    <dbReference type="NCBI Taxonomy" id="523791"/>
    <lineage>
        <taxon>Bacteria</taxon>
        <taxon>Pseudomonadati</taxon>
        <taxon>Pseudomonadota</taxon>
        <taxon>Gammaproteobacteria</taxon>
        <taxon>Kangiellales</taxon>
        <taxon>Kangiellaceae</taxon>
        <taxon>Kangiella</taxon>
    </lineage>
</organism>
<evidence type="ECO:0000256" key="2">
    <source>
        <dbReference type="ARBA" id="ARBA00023125"/>
    </source>
</evidence>
<dbReference type="PANTHER" id="PTHR43280:SF2">
    <property type="entry name" value="HTH-TYPE TRANSCRIPTIONAL REGULATOR EXSA"/>
    <property type="match status" value="1"/>
</dbReference>
<dbReference type="InterPro" id="IPR018062">
    <property type="entry name" value="HTH_AraC-typ_CS"/>
</dbReference>
<keyword evidence="4" id="KW-1133">Transmembrane helix</keyword>
<protein>
    <submittedName>
        <fullName evidence="6">Transcriptional regulator, AraC family</fullName>
    </submittedName>
</protein>
<dbReference type="EMBL" id="CP001707">
    <property type="protein sequence ID" value="ACV27513.1"/>
    <property type="molecule type" value="Genomic_DNA"/>
</dbReference>
<feature type="transmembrane region" description="Helical" evidence="4">
    <location>
        <begin position="33"/>
        <end position="54"/>
    </location>
</feature>
<evidence type="ECO:0000256" key="4">
    <source>
        <dbReference type="SAM" id="Phobius"/>
    </source>
</evidence>
<dbReference type="SMART" id="SM00342">
    <property type="entry name" value="HTH_ARAC"/>
    <property type="match status" value="1"/>
</dbReference>
<evidence type="ECO:0000313" key="7">
    <source>
        <dbReference type="Proteomes" id="UP000001231"/>
    </source>
</evidence>
<evidence type="ECO:0000313" key="6">
    <source>
        <dbReference type="EMBL" id="ACV27513.1"/>
    </source>
</evidence>
<dbReference type="Proteomes" id="UP000001231">
    <property type="component" value="Chromosome"/>
</dbReference>
<feature type="transmembrane region" description="Helical" evidence="4">
    <location>
        <begin position="60"/>
        <end position="83"/>
    </location>
</feature>
<dbReference type="PROSITE" id="PS00041">
    <property type="entry name" value="HTH_ARAC_FAMILY_1"/>
    <property type="match status" value="1"/>
</dbReference>
<evidence type="ECO:0000256" key="1">
    <source>
        <dbReference type="ARBA" id="ARBA00023015"/>
    </source>
</evidence>
<dbReference type="Gene3D" id="1.10.10.60">
    <property type="entry name" value="Homeodomain-like"/>
    <property type="match status" value="2"/>
</dbReference>
<evidence type="ECO:0000259" key="5">
    <source>
        <dbReference type="PROSITE" id="PS01124"/>
    </source>
</evidence>
<dbReference type="InterPro" id="IPR009057">
    <property type="entry name" value="Homeodomain-like_sf"/>
</dbReference>
<keyword evidence="2" id="KW-0238">DNA-binding</keyword>
<keyword evidence="3" id="KW-0804">Transcription</keyword>
<dbReference type="eggNOG" id="COG2169">
    <property type="taxonomic scope" value="Bacteria"/>
</dbReference>
<dbReference type="STRING" id="523791.Kkor_2103"/>
<feature type="domain" description="HTH araC/xylS-type" evidence="5">
    <location>
        <begin position="282"/>
        <end position="387"/>
    </location>
</feature>
<sequence length="394" mass="44948">MQTYFANYVFAATLGLVSIVVPMLIARREISQAYIMLALFLMFSSFANALPILIQAVPDIGLYSLATVIPSYICQPICLWFYVKAICSPTEWHINQNRYLHFVLPALALLYTLVLILTPSQYLVELMHGAEQPLSQTTELLAMSTFAFMLIWIIQSSIYIYLIIRRLLTYRRELKQLFASNDKREMGWLFFVISGISVVWILAFFTLLLSFSGKANDVLTNTLLVGYFALLWLISFWGLRQKPGFNERYLQKEDLDTIATLTTLEGTPAKYSRSGLDEQRSEKIADKIEQVMKAKSLYLNPDLSLKLLAAEIAEKPNYVSQTLNQKLNSSFFDYVNSHRIEYSKQLIRQNKLPILDVAFASGFNAKSSFYKAFKLKTGQTPKQFAAKKATIGLE</sequence>
<dbReference type="OrthoDB" id="345413at2"/>
<feature type="transmembrane region" description="Helical" evidence="4">
    <location>
        <begin position="6"/>
        <end position="26"/>
    </location>
</feature>
<reference evidence="6 7" key="1">
    <citation type="journal article" date="2009" name="Stand. Genomic Sci.">
        <title>Complete genome sequence of Kangiella koreensis type strain (SW-125).</title>
        <authorList>
            <person name="Han C."/>
            <person name="Sikorski J."/>
            <person name="Lapidus A."/>
            <person name="Nolan M."/>
            <person name="Glavina Del Rio T."/>
            <person name="Tice H."/>
            <person name="Cheng J.F."/>
            <person name="Lucas S."/>
            <person name="Chen F."/>
            <person name="Copeland A."/>
            <person name="Ivanova N."/>
            <person name="Mavromatis K."/>
            <person name="Ovchinnikova G."/>
            <person name="Pati A."/>
            <person name="Bruce D."/>
            <person name="Goodwin L."/>
            <person name="Pitluck S."/>
            <person name="Chen A."/>
            <person name="Palaniappan K."/>
            <person name="Land M."/>
            <person name="Hauser L."/>
            <person name="Chang Y.J."/>
            <person name="Jeffries C.D."/>
            <person name="Chain P."/>
            <person name="Saunders E."/>
            <person name="Brettin T."/>
            <person name="Goker M."/>
            <person name="Tindall B.J."/>
            <person name="Bristow J."/>
            <person name="Eisen J.A."/>
            <person name="Markowitz V."/>
            <person name="Hugenholtz P."/>
            <person name="Kyrpides N.C."/>
            <person name="Klenk H.P."/>
            <person name="Detter J.C."/>
        </authorList>
    </citation>
    <scope>NUCLEOTIDE SEQUENCE [LARGE SCALE GENOMIC DNA]</scope>
    <source>
        <strain evidence="7">DSM 16069 / KCTC 12182 / SW-125</strain>
    </source>
</reference>
<feature type="transmembrane region" description="Helical" evidence="4">
    <location>
        <begin position="185"/>
        <end position="212"/>
    </location>
</feature>
<dbReference type="SUPFAM" id="SSF46689">
    <property type="entry name" value="Homeodomain-like"/>
    <property type="match status" value="1"/>
</dbReference>
<dbReference type="PROSITE" id="PS01124">
    <property type="entry name" value="HTH_ARAC_FAMILY_2"/>
    <property type="match status" value="1"/>
</dbReference>
<dbReference type="RefSeq" id="WP_015781118.1">
    <property type="nucleotide sequence ID" value="NC_013166.1"/>
</dbReference>
<feature type="transmembrane region" description="Helical" evidence="4">
    <location>
        <begin position="99"/>
        <end position="120"/>
    </location>
</feature>
<name>C7R757_KANKD</name>
<dbReference type="AlphaFoldDB" id="C7R757"/>
<dbReference type="Pfam" id="PF12833">
    <property type="entry name" value="HTH_18"/>
    <property type="match status" value="1"/>
</dbReference>
<keyword evidence="1" id="KW-0805">Transcription regulation</keyword>
<dbReference type="HOGENOM" id="CLU_041408_4_1_6"/>
<dbReference type="GO" id="GO:0043565">
    <property type="term" value="F:sequence-specific DNA binding"/>
    <property type="evidence" value="ECO:0007669"/>
    <property type="project" value="InterPro"/>
</dbReference>
<gene>
    <name evidence="6" type="ordered locus">Kkor_2103</name>
</gene>
<accession>C7R757</accession>
<proteinExistence type="predicted"/>
<feature type="transmembrane region" description="Helical" evidence="4">
    <location>
        <begin position="218"/>
        <end position="239"/>
    </location>
</feature>
<dbReference type="PANTHER" id="PTHR43280">
    <property type="entry name" value="ARAC-FAMILY TRANSCRIPTIONAL REGULATOR"/>
    <property type="match status" value="1"/>
</dbReference>
<keyword evidence="4" id="KW-0812">Transmembrane</keyword>
<dbReference type="KEGG" id="kko:Kkor_2103"/>
<feature type="transmembrane region" description="Helical" evidence="4">
    <location>
        <begin position="140"/>
        <end position="164"/>
    </location>
</feature>
<dbReference type="InterPro" id="IPR018060">
    <property type="entry name" value="HTH_AraC"/>
</dbReference>
<dbReference type="GO" id="GO:0003700">
    <property type="term" value="F:DNA-binding transcription factor activity"/>
    <property type="evidence" value="ECO:0007669"/>
    <property type="project" value="InterPro"/>
</dbReference>
<evidence type="ECO:0000256" key="3">
    <source>
        <dbReference type="ARBA" id="ARBA00023163"/>
    </source>
</evidence>
<dbReference type="InParanoid" id="C7R757"/>